<name>A0A7K1Y8E1_9SPHI</name>
<proteinExistence type="predicted"/>
<organism evidence="1 2">
    <name type="scientific">Hufsiella arboris</name>
    <dbReference type="NCBI Taxonomy" id="2695275"/>
    <lineage>
        <taxon>Bacteria</taxon>
        <taxon>Pseudomonadati</taxon>
        <taxon>Bacteroidota</taxon>
        <taxon>Sphingobacteriia</taxon>
        <taxon>Sphingobacteriales</taxon>
        <taxon>Sphingobacteriaceae</taxon>
        <taxon>Hufsiella</taxon>
    </lineage>
</organism>
<evidence type="ECO:0000313" key="1">
    <source>
        <dbReference type="EMBL" id="MXV50349.1"/>
    </source>
</evidence>
<dbReference type="Proteomes" id="UP000466586">
    <property type="component" value="Unassembled WGS sequence"/>
</dbReference>
<comment type="caution">
    <text evidence="1">The sequence shown here is derived from an EMBL/GenBank/DDBJ whole genome shotgun (WGS) entry which is preliminary data.</text>
</comment>
<keyword evidence="2" id="KW-1185">Reference proteome</keyword>
<accession>A0A7K1Y8E1</accession>
<dbReference type="RefSeq" id="WP_160843526.1">
    <property type="nucleotide sequence ID" value="NZ_WVHT01000002.1"/>
</dbReference>
<dbReference type="EMBL" id="WVHT01000002">
    <property type="protein sequence ID" value="MXV50349.1"/>
    <property type="molecule type" value="Genomic_DNA"/>
</dbReference>
<reference evidence="1 2" key="1">
    <citation type="submission" date="2019-11" db="EMBL/GenBank/DDBJ databases">
        <title>Pedobacter sp. HMF7647 Genome sequencing and assembly.</title>
        <authorList>
            <person name="Kang H."/>
            <person name="Kim H."/>
            <person name="Joh K."/>
        </authorList>
    </citation>
    <scope>NUCLEOTIDE SEQUENCE [LARGE SCALE GENOMIC DNA]</scope>
    <source>
        <strain evidence="1 2">HMF7647</strain>
    </source>
</reference>
<sequence length="59" mass="6361">MEPLPKALMRKSGVTLLNIDGAYPNNALAITIKGVIVQVLFQAGTVFQIKEDFGGWNGD</sequence>
<dbReference type="AlphaFoldDB" id="A0A7K1Y8E1"/>
<evidence type="ECO:0000313" key="2">
    <source>
        <dbReference type="Proteomes" id="UP000466586"/>
    </source>
</evidence>
<gene>
    <name evidence="1" type="ORF">GS399_05140</name>
</gene>
<protein>
    <submittedName>
        <fullName evidence="1">Uncharacterized protein</fullName>
    </submittedName>
</protein>